<proteinExistence type="predicted"/>
<dbReference type="Proteomes" id="UP000574067">
    <property type="component" value="Unassembled WGS sequence"/>
</dbReference>
<comment type="caution">
    <text evidence="1">The sequence shown here is derived from an EMBL/GenBank/DDBJ whole genome shotgun (WGS) entry which is preliminary data.</text>
</comment>
<evidence type="ECO:0000313" key="1">
    <source>
        <dbReference type="EMBL" id="NML15538.1"/>
    </source>
</evidence>
<dbReference type="RefSeq" id="WP_169160435.1">
    <property type="nucleotide sequence ID" value="NZ_JABBFW010000006.1"/>
</dbReference>
<dbReference type="PANTHER" id="PTHR37310:SF1">
    <property type="entry name" value="CYTOPLASMIC PROTEIN"/>
    <property type="match status" value="1"/>
</dbReference>
<gene>
    <name evidence="1" type="ORF">HHL10_11220</name>
</gene>
<dbReference type="Gene3D" id="1.20.1270.360">
    <property type="match status" value="1"/>
</dbReference>
<name>A0A848F8J3_9BURK</name>
<dbReference type="CDD" id="cd08026">
    <property type="entry name" value="DUF326"/>
    <property type="match status" value="1"/>
</dbReference>
<evidence type="ECO:0000313" key="2">
    <source>
        <dbReference type="Proteomes" id="UP000574067"/>
    </source>
</evidence>
<dbReference type="AlphaFoldDB" id="A0A848F8J3"/>
<keyword evidence="2" id="KW-1185">Reference proteome</keyword>
<accession>A0A848F8J3</accession>
<sequence>MNHHPYAECIEACDQCARACDNCAVACLQEADPKPMARCVALDIDCAAVCRLASGAMARDSEHAQAICALCAQLCEACGTECGRHHHMDHCQECAEACRVCAEACRRAALHGSVGAP</sequence>
<dbReference type="InterPro" id="IPR005560">
    <property type="entry name" value="Csp_YhjQ"/>
</dbReference>
<dbReference type="Pfam" id="PF03860">
    <property type="entry name" value="Csp"/>
    <property type="match status" value="1"/>
</dbReference>
<protein>
    <submittedName>
        <fullName evidence="1">Four-helix bundle copper-binding protein</fullName>
    </submittedName>
</protein>
<reference evidence="1 2" key="1">
    <citation type="submission" date="2020-04" db="EMBL/GenBank/DDBJ databases">
        <title>Azohydromonas sp. isolated from soil.</title>
        <authorList>
            <person name="Dahal R.H."/>
        </authorList>
    </citation>
    <scope>NUCLEOTIDE SEQUENCE [LARGE SCALE GENOMIC DNA]</scope>
    <source>
        <strain evidence="1 2">G-1-1-14</strain>
    </source>
</reference>
<dbReference type="InterPro" id="IPR044543">
    <property type="entry name" value="YHJQ-like"/>
</dbReference>
<dbReference type="EMBL" id="JABBFW010000006">
    <property type="protein sequence ID" value="NML15538.1"/>
    <property type="molecule type" value="Genomic_DNA"/>
</dbReference>
<dbReference type="PANTHER" id="PTHR37310">
    <property type="entry name" value="CYTOPLASMIC PROTEIN-RELATED"/>
    <property type="match status" value="1"/>
</dbReference>
<organism evidence="1 2">
    <name type="scientific">Azohydromonas caseinilytica</name>
    <dbReference type="NCBI Taxonomy" id="2728836"/>
    <lineage>
        <taxon>Bacteria</taxon>
        <taxon>Pseudomonadati</taxon>
        <taxon>Pseudomonadota</taxon>
        <taxon>Betaproteobacteria</taxon>
        <taxon>Burkholderiales</taxon>
        <taxon>Sphaerotilaceae</taxon>
        <taxon>Azohydromonas</taxon>
    </lineage>
</organism>